<proteinExistence type="predicted"/>
<organism evidence="1 2">
    <name type="scientific">Peloplasma aerotolerans</name>
    <dbReference type="NCBI Taxonomy" id="3044389"/>
    <lineage>
        <taxon>Bacteria</taxon>
        <taxon>Bacillati</taxon>
        <taxon>Mycoplasmatota</taxon>
        <taxon>Mollicutes</taxon>
        <taxon>Acholeplasmatales</taxon>
        <taxon>Acholeplasmataceae</taxon>
        <taxon>Peloplasma</taxon>
    </lineage>
</organism>
<dbReference type="AlphaFoldDB" id="A0AAW6U7Q4"/>
<accession>A0AAW6U7Q4</accession>
<comment type="caution">
    <text evidence="1">The sequence shown here is derived from an EMBL/GenBank/DDBJ whole genome shotgun (WGS) entry which is preliminary data.</text>
</comment>
<evidence type="ECO:0000313" key="2">
    <source>
        <dbReference type="Proteomes" id="UP001431532"/>
    </source>
</evidence>
<sequence>MIELRTANSKTFQTDDGSGKMVLYNHDVHFFENGKYNDIDMSLVKNKNKNTYQTKNSNYQVSLPETLAKGNLIEVQHQDSSIKFYYPNSIESNFSVSNDLGSKGIEKAQSQLTYNNIKSNTDLVLDLSPTQLKESFVLSEYVEDFKVDYYLILNNLSMVSLEDASLIFINPQGEIIFEFEPYFMFDSNEVYSDDVTVTFEEVFKGFYRFQVKPNQKWLMDSDREYPVIIDPIVNFKMNTTNQFMRDKYCYVGSASCTDNSYFRVQYDDLYFVEPQTETLVFSLIELNAKDIYDNIMSIYNNSSYTSIDDIKLKLHIKENQTPTSGILVQDISDPLSYDSMNGISDYDYLDIDVLSGSGSFYEFNIDNEIYKHNMLEESLTLRLYPRQPFVRYSTRFYASNYSSSTYQPSIEINLGEWYVPDTRTYLNCYAFALGINANISPGYFSGTQDSTYTHVETIRERVENDLDYLGIDYRRLSSYDETIDANEYIIGMRTGYNPSSWFGSDYHFIRRNFNEGWFDKFTMTPSSFFAPQRVNPVHVIWCLQNPPGQEPYDVYYGDILYLAIKIQT</sequence>
<dbReference type="RefSeq" id="WP_282838507.1">
    <property type="nucleotide sequence ID" value="NZ_JASCXW010000001.1"/>
</dbReference>
<reference evidence="1" key="1">
    <citation type="submission" date="2023-05" db="EMBL/GenBank/DDBJ databases">
        <title>Mariniplasma microaerophilum sp. nov., a novel anaerobic mollicute isolated from terrestrial mud volcano, Taman Peninsula, Russia.</title>
        <authorList>
            <person name="Khomyakova M.A."/>
            <person name="Merkel A.Y."/>
            <person name="Slobodkin A.I."/>
        </authorList>
    </citation>
    <scope>NUCLEOTIDE SEQUENCE</scope>
    <source>
        <strain evidence="1">M4Ah</strain>
    </source>
</reference>
<gene>
    <name evidence="1" type="ORF">QJ521_00880</name>
</gene>
<keyword evidence="2" id="KW-1185">Reference proteome</keyword>
<dbReference type="EMBL" id="JASCXW010000001">
    <property type="protein sequence ID" value="MDI6452103.1"/>
    <property type="molecule type" value="Genomic_DNA"/>
</dbReference>
<evidence type="ECO:0008006" key="3">
    <source>
        <dbReference type="Google" id="ProtNLM"/>
    </source>
</evidence>
<dbReference type="Proteomes" id="UP001431532">
    <property type="component" value="Unassembled WGS sequence"/>
</dbReference>
<protein>
    <recommendedName>
        <fullName evidence="3">DUF31 domain-containing protein</fullName>
    </recommendedName>
</protein>
<name>A0AAW6U7Q4_9MOLU</name>
<evidence type="ECO:0000313" key="1">
    <source>
        <dbReference type="EMBL" id="MDI6452103.1"/>
    </source>
</evidence>